<accession>A0A2V2NH96</accession>
<dbReference type="EMBL" id="QGMZ01000008">
    <property type="protein sequence ID" value="PWR75758.1"/>
    <property type="molecule type" value="Genomic_DNA"/>
</dbReference>
<keyword evidence="2" id="KW-1185">Reference proteome</keyword>
<evidence type="ECO:0000313" key="2">
    <source>
        <dbReference type="Proteomes" id="UP000245934"/>
    </source>
</evidence>
<organism evidence="1 2">
    <name type="scientific">Methanospirillum stamsii</name>
    <dbReference type="NCBI Taxonomy" id="1277351"/>
    <lineage>
        <taxon>Archaea</taxon>
        <taxon>Methanobacteriati</taxon>
        <taxon>Methanobacteriota</taxon>
        <taxon>Stenosarchaea group</taxon>
        <taxon>Methanomicrobia</taxon>
        <taxon>Methanomicrobiales</taxon>
        <taxon>Methanospirillaceae</taxon>
        <taxon>Methanospirillum</taxon>
    </lineage>
</organism>
<comment type="caution">
    <text evidence="1">The sequence shown here is derived from an EMBL/GenBank/DDBJ whole genome shotgun (WGS) entry which is preliminary data.</text>
</comment>
<gene>
    <name evidence="1" type="ORF">DLD82_04030</name>
</gene>
<name>A0A2V2NH96_9EURY</name>
<protein>
    <submittedName>
        <fullName evidence="1">Uncharacterized protein</fullName>
    </submittedName>
</protein>
<sequence>MNNGKNYRVRYKNDSTEIRNYLFSQEIQILVNGITIPDCTCPRKYHPINQGITCKSVGT</sequence>
<reference evidence="1 2" key="1">
    <citation type="submission" date="2018-05" db="EMBL/GenBank/DDBJ databases">
        <title>Draft genome of Methanospirillum stamsii Pt1.</title>
        <authorList>
            <person name="Dueholm M.S."/>
            <person name="Nielsen P.H."/>
            <person name="Bakmann L.F."/>
            <person name="Otzen D.E."/>
        </authorList>
    </citation>
    <scope>NUCLEOTIDE SEQUENCE [LARGE SCALE GENOMIC DNA]</scope>
    <source>
        <strain evidence="1 2">Pt1</strain>
    </source>
</reference>
<proteinExistence type="predicted"/>
<dbReference type="AlphaFoldDB" id="A0A2V2NH96"/>
<dbReference type="Proteomes" id="UP000245934">
    <property type="component" value="Unassembled WGS sequence"/>
</dbReference>
<evidence type="ECO:0000313" key="1">
    <source>
        <dbReference type="EMBL" id="PWR75758.1"/>
    </source>
</evidence>